<accession>V4L5M2</accession>
<organism evidence="2 3">
    <name type="scientific">Eutrema salsugineum</name>
    <name type="common">Saltwater cress</name>
    <name type="synonym">Sisymbrium salsugineum</name>
    <dbReference type="NCBI Taxonomy" id="72664"/>
    <lineage>
        <taxon>Eukaryota</taxon>
        <taxon>Viridiplantae</taxon>
        <taxon>Streptophyta</taxon>
        <taxon>Embryophyta</taxon>
        <taxon>Tracheophyta</taxon>
        <taxon>Spermatophyta</taxon>
        <taxon>Magnoliopsida</taxon>
        <taxon>eudicotyledons</taxon>
        <taxon>Gunneridae</taxon>
        <taxon>Pentapetalae</taxon>
        <taxon>rosids</taxon>
        <taxon>malvids</taxon>
        <taxon>Brassicales</taxon>
        <taxon>Brassicaceae</taxon>
        <taxon>Eutremeae</taxon>
        <taxon>Eutrema</taxon>
    </lineage>
</organism>
<evidence type="ECO:0000259" key="1">
    <source>
        <dbReference type="Pfam" id="PF09331"/>
    </source>
</evidence>
<dbReference type="KEGG" id="eus:EUTSA_v10003035mg"/>
<feature type="domain" description="DUF1985" evidence="1">
    <location>
        <begin position="78"/>
        <end position="194"/>
    </location>
</feature>
<sequence>MATSSDSKDYSSRMYLPGKSPLRNHNFNYGCHLTDLSKLREGLGDEVFNDVMNASVVGVILQLAVRGYTWSAHLIYQYKMWSIIEGQPLRFSLHEFADITQLNCDPIAEFRAVLGVSASESPNWYQLGYVLSRCQIWIGRKKRMVAKLFILHVGIFGLHRNSRVPLKCAKRVLDEEAFENSQWSRLAFKSLVESMRVASFDRDSYTLHGFVHAVLIWAYESVSILGEQFEKRVQNDQNPDTIPLLRWHSSRPRFNLENVMEQGKRNSDDNKVCSCKPFEVNPVEEIYPFWPDEDANPNVDKKLDNMILEILDGCLDESFWANCEPAIKLSKKEKRKKHVVM</sequence>
<feature type="non-terminal residue" evidence="2">
    <location>
        <position position="341"/>
    </location>
</feature>
<keyword evidence="3" id="KW-1185">Reference proteome</keyword>
<evidence type="ECO:0000313" key="3">
    <source>
        <dbReference type="Proteomes" id="UP000030689"/>
    </source>
</evidence>
<gene>
    <name evidence="2" type="ORF">EUTSA_v10003035mg</name>
</gene>
<dbReference type="EMBL" id="KI517609">
    <property type="protein sequence ID" value="ESQ37592.1"/>
    <property type="molecule type" value="Genomic_DNA"/>
</dbReference>
<reference evidence="2 3" key="1">
    <citation type="journal article" date="2013" name="Front. Plant Sci.">
        <title>The Reference Genome of the Halophytic Plant Eutrema salsugineum.</title>
        <authorList>
            <person name="Yang R."/>
            <person name="Jarvis D.E."/>
            <person name="Chen H."/>
            <person name="Beilstein M.A."/>
            <person name="Grimwood J."/>
            <person name="Jenkins J."/>
            <person name="Shu S."/>
            <person name="Prochnik S."/>
            <person name="Xin M."/>
            <person name="Ma C."/>
            <person name="Schmutz J."/>
            <person name="Wing R.A."/>
            <person name="Mitchell-Olds T."/>
            <person name="Schumaker K.S."/>
            <person name="Wang X."/>
        </authorList>
    </citation>
    <scope>NUCLEOTIDE SEQUENCE [LARGE SCALE GENOMIC DNA]</scope>
</reference>
<dbReference type="Proteomes" id="UP000030689">
    <property type="component" value="Unassembled WGS sequence"/>
</dbReference>
<dbReference type="Gramene" id="ESQ37592">
    <property type="protein sequence ID" value="ESQ37592"/>
    <property type="gene ID" value="EUTSA_v10003035mg"/>
</dbReference>
<protein>
    <recommendedName>
        <fullName evidence="1">DUF1985 domain-containing protein</fullName>
    </recommendedName>
</protein>
<evidence type="ECO:0000313" key="2">
    <source>
        <dbReference type="EMBL" id="ESQ37592.1"/>
    </source>
</evidence>
<dbReference type="Pfam" id="PF09331">
    <property type="entry name" value="DUF1985"/>
    <property type="match status" value="1"/>
</dbReference>
<proteinExistence type="predicted"/>
<dbReference type="PANTHER" id="PTHR48449:SF1">
    <property type="entry name" value="DUF1985 DOMAIN-CONTAINING PROTEIN"/>
    <property type="match status" value="1"/>
</dbReference>
<name>V4L5M2_EUTSA</name>
<dbReference type="InterPro" id="IPR015410">
    <property type="entry name" value="DUF1985"/>
</dbReference>
<dbReference type="AlphaFoldDB" id="V4L5M2"/>
<dbReference type="PANTHER" id="PTHR48449">
    <property type="entry name" value="DUF1985 DOMAIN-CONTAINING PROTEIN"/>
    <property type="match status" value="1"/>
</dbReference>